<evidence type="ECO:0000256" key="2">
    <source>
        <dbReference type="PROSITE-ProRule" id="PRU00335"/>
    </source>
</evidence>
<dbReference type="AlphaFoldDB" id="A0A506U511"/>
<dbReference type="Proteomes" id="UP000318801">
    <property type="component" value="Unassembled WGS sequence"/>
</dbReference>
<dbReference type="InterPro" id="IPR036271">
    <property type="entry name" value="Tet_transcr_reg_TetR-rel_C_sf"/>
</dbReference>
<dbReference type="PANTHER" id="PTHR30328">
    <property type="entry name" value="TRANSCRIPTIONAL REPRESSOR"/>
    <property type="match status" value="1"/>
</dbReference>
<evidence type="ECO:0000313" key="4">
    <source>
        <dbReference type="EMBL" id="TPW28940.1"/>
    </source>
</evidence>
<name>A0A506U511_9HYPH</name>
<comment type="caution">
    <text evidence="4">The sequence shown here is derived from an EMBL/GenBank/DDBJ whole genome shotgun (WGS) entry which is preliminary data.</text>
</comment>
<dbReference type="InterPro" id="IPR041474">
    <property type="entry name" value="NicS_C"/>
</dbReference>
<gene>
    <name evidence="4" type="ORF">FJU08_16385</name>
</gene>
<dbReference type="SUPFAM" id="SSF48498">
    <property type="entry name" value="Tetracyclin repressor-like, C-terminal domain"/>
    <property type="match status" value="1"/>
</dbReference>
<dbReference type="Pfam" id="PF00440">
    <property type="entry name" value="TetR_N"/>
    <property type="match status" value="1"/>
</dbReference>
<sequence>MAVTAEVGQDSDKRQRLLDAALHEFARFGFDGGRLERIAAEAGCAKRMLYYYFGNKEDVYLAVLERAYDDIRASEDVLHLDALPPREALHALARQSFFYHQNNADFTRLVLQENFQEGTMLNALPGAERLREAAFAPLRRILDRGAEAGIFRAGIEAVDVHFLISAISSFRVDHAYSWKNMLQIDLLAEPVMSRHLTLLLAQLDALTGYRKD</sequence>
<accession>A0A506U511</accession>
<evidence type="ECO:0000259" key="3">
    <source>
        <dbReference type="PROSITE" id="PS50977"/>
    </source>
</evidence>
<dbReference type="PROSITE" id="PS50977">
    <property type="entry name" value="HTH_TETR_2"/>
    <property type="match status" value="1"/>
</dbReference>
<dbReference type="InterPro" id="IPR050109">
    <property type="entry name" value="HTH-type_TetR-like_transc_reg"/>
</dbReference>
<dbReference type="SUPFAM" id="SSF46689">
    <property type="entry name" value="Homeodomain-like"/>
    <property type="match status" value="1"/>
</dbReference>
<dbReference type="GO" id="GO:0003677">
    <property type="term" value="F:DNA binding"/>
    <property type="evidence" value="ECO:0007669"/>
    <property type="project" value="UniProtKB-UniRule"/>
</dbReference>
<dbReference type="PRINTS" id="PR00455">
    <property type="entry name" value="HTHTETR"/>
</dbReference>
<evidence type="ECO:0000256" key="1">
    <source>
        <dbReference type="ARBA" id="ARBA00023125"/>
    </source>
</evidence>
<dbReference type="InterPro" id="IPR009057">
    <property type="entry name" value="Homeodomain-like_sf"/>
</dbReference>
<proteinExistence type="predicted"/>
<dbReference type="InterPro" id="IPR001647">
    <property type="entry name" value="HTH_TetR"/>
</dbReference>
<reference evidence="4 5" key="1">
    <citation type="submission" date="2019-06" db="EMBL/GenBank/DDBJ databases">
        <authorList>
            <person name="Li M."/>
        </authorList>
    </citation>
    <scope>NUCLEOTIDE SEQUENCE [LARGE SCALE GENOMIC DNA]</scope>
    <source>
        <strain evidence="4 5">BGMRC2036</strain>
    </source>
</reference>
<organism evidence="4 5">
    <name type="scientific">Martelella alba</name>
    <dbReference type="NCBI Taxonomy" id="2590451"/>
    <lineage>
        <taxon>Bacteria</taxon>
        <taxon>Pseudomonadati</taxon>
        <taxon>Pseudomonadota</taxon>
        <taxon>Alphaproteobacteria</taxon>
        <taxon>Hyphomicrobiales</taxon>
        <taxon>Aurantimonadaceae</taxon>
        <taxon>Martelella</taxon>
    </lineage>
</organism>
<keyword evidence="1 2" id="KW-0238">DNA-binding</keyword>
<evidence type="ECO:0000313" key="5">
    <source>
        <dbReference type="Proteomes" id="UP000318801"/>
    </source>
</evidence>
<dbReference type="Pfam" id="PF17938">
    <property type="entry name" value="TetR_C_29"/>
    <property type="match status" value="1"/>
</dbReference>
<dbReference type="EMBL" id="VHLG01000011">
    <property type="protein sequence ID" value="TPW28940.1"/>
    <property type="molecule type" value="Genomic_DNA"/>
</dbReference>
<feature type="DNA-binding region" description="H-T-H motif" evidence="2">
    <location>
        <begin position="34"/>
        <end position="53"/>
    </location>
</feature>
<dbReference type="Gene3D" id="1.10.357.10">
    <property type="entry name" value="Tetracycline Repressor, domain 2"/>
    <property type="match status" value="1"/>
</dbReference>
<dbReference type="OrthoDB" id="2356263at2"/>
<dbReference type="PANTHER" id="PTHR30328:SF54">
    <property type="entry name" value="HTH-TYPE TRANSCRIPTIONAL REPRESSOR SCO4008"/>
    <property type="match status" value="1"/>
</dbReference>
<protein>
    <submittedName>
        <fullName evidence="4">TetR/AcrR family transcriptional regulator</fullName>
    </submittedName>
</protein>
<keyword evidence="5" id="KW-1185">Reference proteome</keyword>
<feature type="domain" description="HTH tetR-type" evidence="3">
    <location>
        <begin position="11"/>
        <end position="71"/>
    </location>
</feature>